<dbReference type="Pfam" id="PF25944">
    <property type="entry name" value="Beta-barrel_RND"/>
    <property type="match status" value="1"/>
</dbReference>
<proteinExistence type="inferred from homology"/>
<dbReference type="Pfam" id="PF25917">
    <property type="entry name" value="BSH_RND"/>
    <property type="match status" value="1"/>
</dbReference>
<dbReference type="InterPro" id="IPR006143">
    <property type="entry name" value="RND_pump_MFP"/>
</dbReference>
<dbReference type="GO" id="GO:0022857">
    <property type="term" value="F:transmembrane transporter activity"/>
    <property type="evidence" value="ECO:0007669"/>
    <property type="project" value="InterPro"/>
</dbReference>
<dbReference type="NCBIfam" id="TIGR01730">
    <property type="entry name" value="RND_mfp"/>
    <property type="match status" value="1"/>
</dbReference>
<dbReference type="SUPFAM" id="SSF111369">
    <property type="entry name" value="HlyD-like secretion proteins"/>
    <property type="match status" value="2"/>
</dbReference>
<dbReference type="InterPro" id="IPR058625">
    <property type="entry name" value="MdtA-like_BSH"/>
</dbReference>
<feature type="domain" description="Multidrug resistance protein MdtA-like C-terminal permuted SH3" evidence="8">
    <location>
        <begin position="354"/>
        <end position="416"/>
    </location>
</feature>
<evidence type="ECO:0000259" key="7">
    <source>
        <dbReference type="Pfam" id="PF25944"/>
    </source>
</evidence>
<dbReference type="PANTHER" id="PTHR30158">
    <property type="entry name" value="ACRA/E-RELATED COMPONENT OF DRUG EFFLUX TRANSPORTER"/>
    <property type="match status" value="1"/>
</dbReference>
<evidence type="ECO:0000256" key="5">
    <source>
        <dbReference type="SAM" id="SignalP"/>
    </source>
</evidence>
<dbReference type="InterPro" id="IPR058626">
    <property type="entry name" value="MdtA-like_b-barrel"/>
</dbReference>
<feature type="coiled-coil region" evidence="3">
    <location>
        <begin position="194"/>
        <end position="221"/>
    </location>
</feature>
<keyword evidence="10" id="KW-1185">Reference proteome</keyword>
<sequence length="453" mass="49397">MVAVALPWSVLMSIRQKLLAVLLVADSVFAIAGCETAPSAAPPPRPPEVAVYTVETTKVRITTELPGRTASYLVSEVRPQVNGVILKRLFEEGSEVKAGQVLYQIDPAPYQAAYDMAVANLETAKQAVEKAKAALEASLAAQKEQEALFHLARTNLERYERMYEASATTAMERDQAVTNAEVAEAALLAAKARVETDRKALAAAEAAVRQAEAALEAAKINLDYTKVTAPISGRIGRSRVTEGAIVTAYQATPLVTIQQFDPIYVDIPQSTSQLYRLRRALEQGRFKAEGTDKVKIILEDGTVYPHEGILKFRDVSVDPGTESVIVRVIVPNPEGELLPGMFVRAVIELGEQQDAILVPQQAVQRDSRGEPFVWVVDKENKVHVRDLVTDRAFGNRWLVLEGLTAGERIVVEGMQRLKPDMTVNVVPWTETSSTASPTKGEESSKASEPTNGR</sequence>
<protein>
    <submittedName>
        <fullName evidence="9">RND efflux system, membrane fusion protein CmeA</fullName>
    </submittedName>
</protein>
<feature type="domain" description="Multidrug resistance protein MdtA-like beta-barrel" evidence="7">
    <location>
        <begin position="262"/>
        <end position="350"/>
    </location>
</feature>
<comment type="subcellular location">
    <subcellularLocation>
        <location evidence="1">Cell envelope</location>
    </subcellularLocation>
</comment>
<comment type="similarity">
    <text evidence="2">Belongs to the membrane fusion protein (MFP) (TC 8.A.1) family.</text>
</comment>
<dbReference type="GO" id="GO:0005886">
    <property type="term" value="C:plasma membrane"/>
    <property type="evidence" value="ECO:0007669"/>
    <property type="project" value="UniProtKB-SubCell"/>
</dbReference>
<dbReference type="Gene3D" id="2.40.420.20">
    <property type="match status" value="1"/>
</dbReference>
<dbReference type="AlphaFoldDB" id="A0A286RA49"/>
<feature type="domain" description="Multidrug resistance protein MdtA-like barrel-sandwich hybrid" evidence="6">
    <location>
        <begin position="76"/>
        <end position="258"/>
    </location>
</feature>
<evidence type="ECO:0000259" key="8">
    <source>
        <dbReference type="Pfam" id="PF25967"/>
    </source>
</evidence>
<evidence type="ECO:0000256" key="4">
    <source>
        <dbReference type="SAM" id="MobiDB-lite"/>
    </source>
</evidence>
<keyword evidence="5" id="KW-0732">Signal</keyword>
<dbReference type="Proteomes" id="UP000215086">
    <property type="component" value="Chromosome"/>
</dbReference>
<dbReference type="InterPro" id="IPR058627">
    <property type="entry name" value="MdtA-like_C"/>
</dbReference>
<dbReference type="PRINTS" id="PR01490">
    <property type="entry name" value="RTXTOXIND"/>
</dbReference>
<evidence type="ECO:0000313" key="9">
    <source>
        <dbReference type="EMBL" id="ASV72807.1"/>
    </source>
</evidence>
<gene>
    <name evidence="9" type="ORF">THTE_0205</name>
</gene>
<dbReference type="EMBL" id="CP018477">
    <property type="protein sequence ID" value="ASV72807.1"/>
    <property type="molecule type" value="Genomic_DNA"/>
</dbReference>
<evidence type="ECO:0000256" key="1">
    <source>
        <dbReference type="ARBA" id="ARBA00004196"/>
    </source>
</evidence>
<keyword evidence="3" id="KW-0175">Coiled coil</keyword>
<dbReference type="GO" id="GO:0046677">
    <property type="term" value="P:response to antibiotic"/>
    <property type="evidence" value="ECO:0007669"/>
    <property type="project" value="TreeGrafter"/>
</dbReference>
<feature type="region of interest" description="Disordered" evidence="4">
    <location>
        <begin position="429"/>
        <end position="453"/>
    </location>
</feature>
<accession>A0A286RA49</accession>
<reference evidence="9 10" key="1">
    <citation type="journal article" name="Front. Microbiol.">
        <title>Sugar Metabolism of the First Thermophilic Planctomycete Thermogutta terrifontis: Comparative Genomic and Transcriptomic Approaches.</title>
        <authorList>
            <person name="Elcheninov A.G."/>
            <person name="Menzel P."/>
            <person name="Gudbergsdottir S.R."/>
            <person name="Slesarev A.I."/>
            <person name="Kadnikov V.V."/>
            <person name="Krogh A."/>
            <person name="Bonch-Osmolovskaya E.A."/>
            <person name="Peng X."/>
            <person name="Kublanov I.V."/>
        </authorList>
    </citation>
    <scope>NUCLEOTIDE SEQUENCE [LARGE SCALE GENOMIC DNA]</scope>
    <source>
        <strain evidence="9 10">R1</strain>
    </source>
</reference>
<evidence type="ECO:0000313" key="10">
    <source>
        <dbReference type="Proteomes" id="UP000215086"/>
    </source>
</evidence>
<dbReference type="Gene3D" id="2.40.50.100">
    <property type="match status" value="2"/>
</dbReference>
<evidence type="ECO:0000256" key="3">
    <source>
        <dbReference type="SAM" id="Coils"/>
    </source>
</evidence>
<dbReference type="KEGG" id="ttf:THTE_0205"/>
<evidence type="ECO:0000259" key="6">
    <source>
        <dbReference type="Pfam" id="PF25917"/>
    </source>
</evidence>
<name>A0A286RA49_9BACT</name>
<dbReference type="Gene3D" id="2.40.30.170">
    <property type="match status" value="1"/>
</dbReference>
<feature type="chain" id="PRO_5013398343" evidence="5">
    <location>
        <begin position="33"/>
        <end position="453"/>
    </location>
</feature>
<feature type="coiled-coil region" evidence="3">
    <location>
        <begin position="114"/>
        <end position="145"/>
    </location>
</feature>
<evidence type="ECO:0000256" key="2">
    <source>
        <dbReference type="ARBA" id="ARBA00009477"/>
    </source>
</evidence>
<feature type="signal peptide" evidence="5">
    <location>
        <begin position="1"/>
        <end position="32"/>
    </location>
</feature>
<dbReference type="Gene3D" id="1.10.287.470">
    <property type="entry name" value="Helix hairpin bin"/>
    <property type="match status" value="2"/>
</dbReference>
<dbReference type="FunFam" id="2.40.420.20:FF:000001">
    <property type="entry name" value="Efflux RND transporter periplasmic adaptor subunit"/>
    <property type="match status" value="1"/>
</dbReference>
<dbReference type="PANTHER" id="PTHR30158:SF3">
    <property type="entry name" value="MULTIDRUG EFFLUX PUMP SUBUNIT ACRA-RELATED"/>
    <property type="match status" value="1"/>
</dbReference>
<dbReference type="Pfam" id="PF25967">
    <property type="entry name" value="RND-MFP_C"/>
    <property type="match status" value="1"/>
</dbReference>
<organism evidence="9 10">
    <name type="scientific">Thermogutta terrifontis</name>
    <dbReference type="NCBI Taxonomy" id="1331910"/>
    <lineage>
        <taxon>Bacteria</taxon>
        <taxon>Pseudomonadati</taxon>
        <taxon>Planctomycetota</taxon>
        <taxon>Planctomycetia</taxon>
        <taxon>Pirellulales</taxon>
        <taxon>Thermoguttaceae</taxon>
        <taxon>Thermogutta</taxon>
    </lineage>
</organism>